<gene>
    <name evidence="2" type="ORF">SAMN05444128_2045</name>
</gene>
<protein>
    <submittedName>
        <fullName evidence="2">Uncharacterized protein</fullName>
    </submittedName>
</protein>
<feature type="region of interest" description="Disordered" evidence="1">
    <location>
        <begin position="1"/>
        <end position="22"/>
    </location>
</feature>
<evidence type="ECO:0000313" key="2">
    <source>
        <dbReference type="EMBL" id="SIT89533.1"/>
    </source>
</evidence>
<name>A0A1R3XE15_9BACT</name>
<proteinExistence type="predicted"/>
<reference evidence="3" key="1">
    <citation type="submission" date="2017-01" db="EMBL/GenBank/DDBJ databases">
        <authorList>
            <person name="Varghese N."/>
            <person name="Submissions S."/>
        </authorList>
    </citation>
    <scope>NUCLEOTIDE SEQUENCE [LARGE SCALE GENOMIC DNA]</scope>
    <source>
        <strain evidence="3">LP100</strain>
    </source>
</reference>
<accession>A0A1R3XE15</accession>
<evidence type="ECO:0000313" key="3">
    <source>
        <dbReference type="Proteomes" id="UP000187181"/>
    </source>
</evidence>
<dbReference type="STRING" id="1317125.SAMN05444128_2045"/>
<dbReference type="RefSeq" id="WP_076668531.1">
    <property type="nucleotide sequence ID" value="NZ_FTPP01000002.1"/>
</dbReference>
<organism evidence="2 3">
    <name type="scientific">Pontibacter indicus</name>
    <dbReference type="NCBI Taxonomy" id="1317125"/>
    <lineage>
        <taxon>Bacteria</taxon>
        <taxon>Pseudomonadati</taxon>
        <taxon>Bacteroidota</taxon>
        <taxon>Cytophagia</taxon>
        <taxon>Cytophagales</taxon>
        <taxon>Hymenobacteraceae</taxon>
        <taxon>Pontibacter</taxon>
    </lineage>
</organism>
<dbReference type="EMBL" id="FTPP01000002">
    <property type="protein sequence ID" value="SIT89533.1"/>
    <property type="molecule type" value="Genomic_DNA"/>
</dbReference>
<evidence type="ECO:0000256" key="1">
    <source>
        <dbReference type="SAM" id="MobiDB-lite"/>
    </source>
</evidence>
<feature type="region of interest" description="Disordered" evidence="1">
    <location>
        <begin position="63"/>
        <end position="122"/>
    </location>
</feature>
<dbReference type="AlphaFoldDB" id="A0A1R3XE15"/>
<feature type="compositionally biased region" description="Basic and acidic residues" evidence="1">
    <location>
        <begin position="1"/>
        <end position="10"/>
    </location>
</feature>
<dbReference type="Proteomes" id="UP000187181">
    <property type="component" value="Unassembled WGS sequence"/>
</dbReference>
<feature type="compositionally biased region" description="Acidic residues" evidence="1">
    <location>
        <begin position="71"/>
        <end position="85"/>
    </location>
</feature>
<keyword evidence="3" id="KW-1185">Reference proteome</keyword>
<sequence>MAKDKKENKNSKKKTRVHKDLEGFEIKVNKQGEIISNYSIDQINEFLNKNVEDKKLVKRDAAERAKREEEEFHIEEGEEVEETDEDFVKGTSSVSDDEDDKDLPKARRKKGRAEEDEDDEED</sequence>
<dbReference type="OrthoDB" id="982933at2"/>